<protein>
    <submittedName>
        <fullName evidence="1">Mitogen-activated protein kinase kinase kinase 12</fullName>
    </submittedName>
</protein>
<accession>A0AC11EPD4</accession>
<gene>
    <name evidence="1" type="primary">MAP3K12</name>
</gene>
<reference evidence="1" key="1">
    <citation type="submission" date="2020-11" db="EMBL/GenBank/DDBJ databases">
        <authorList>
            <person name="Davenport K.M."/>
            <person name="Bickhart D.M."/>
            <person name="Smith T.P.L."/>
            <person name="Murdoch B.M."/>
            <person name="Rosen B.D."/>
        </authorList>
    </citation>
    <scope>NUCLEOTIDE SEQUENCE [LARGE SCALE GENOMIC DNA]</scope>
    <source>
        <strain evidence="1">OAR_USU_Benz2616</strain>
    </source>
</reference>
<reference evidence="1" key="3">
    <citation type="submission" date="2025-09" db="UniProtKB">
        <authorList>
            <consortium name="Ensembl"/>
        </authorList>
    </citation>
    <scope>IDENTIFICATION</scope>
</reference>
<evidence type="ECO:0000313" key="1">
    <source>
        <dbReference type="Ensembl" id="ENSOARP00020061133.1"/>
    </source>
</evidence>
<proteinExistence type="predicted"/>
<organism evidence="1">
    <name type="scientific">Ovis aries</name>
    <name type="common">Sheep</name>
    <dbReference type="NCBI Taxonomy" id="9940"/>
    <lineage>
        <taxon>Eukaryota</taxon>
        <taxon>Metazoa</taxon>
        <taxon>Chordata</taxon>
        <taxon>Craniata</taxon>
        <taxon>Vertebrata</taxon>
        <taxon>Euteleostomi</taxon>
        <taxon>Mammalia</taxon>
        <taxon>Eutheria</taxon>
        <taxon>Laurasiatheria</taxon>
        <taxon>Artiodactyla</taxon>
        <taxon>Ruminantia</taxon>
        <taxon>Pecora</taxon>
        <taxon>Bovidae</taxon>
        <taxon>Caprinae</taxon>
        <taxon>Ovis</taxon>
    </lineage>
</organism>
<sequence>MPRAHRLPPHWGPEAMACLHETRTPSPSFGGFVSTLSEASMRKLDPDTSDCTPEKDLTPTQCVLRDVVPLGGQGGGGPSPSPGGEPPPEPFANSVLQLHEQDAGGPGGATGSPESRASRVRADEVRLQCQSGSGFLEGLFGCLRPVWTMIGKAYSTEHKQQQEGRLCA</sequence>
<reference evidence="1" key="2">
    <citation type="submission" date="2025-08" db="UniProtKB">
        <authorList>
            <consortium name="Ensembl"/>
        </authorList>
    </citation>
    <scope>IDENTIFICATION</scope>
</reference>
<dbReference type="Ensembl" id="ENSOART00020049177.1">
    <property type="protein sequence ID" value="ENSOARP00020061133.1"/>
    <property type="gene ID" value="ENSOARG00020019014.2"/>
</dbReference>
<name>A0AC11EPD4_SHEEP</name>